<dbReference type="InterPro" id="IPR000253">
    <property type="entry name" value="FHA_dom"/>
</dbReference>
<dbReference type="Gene3D" id="3.30.2320.60">
    <property type="entry name" value="FhaA, phosphopeptide-binding domain (DUF3662)"/>
    <property type="match status" value="1"/>
</dbReference>
<dbReference type="InterPro" id="IPR008984">
    <property type="entry name" value="SMAD_FHA_dom_sf"/>
</dbReference>
<dbReference type="GeneID" id="84904429"/>
<accession>A0ABR5Q3B4</accession>
<keyword evidence="5" id="KW-1185">Reference proteome</keyword>
<dbReference type="InterPro" id="IPR042287">
    <property type="entry name" value="FhaA_N_sf"/>
</dbReference>
<dbReference type="Gene3D" id="2.60.200.20">
    <property type="match status" value="1"/>
</dbReference>
<comment type="caution">
    <text evidence="4">The sequence shown here is derived from an EMBL/GenBank/DDBJ whole genome shotgun (WGS) entry which is preliminary data.</text>
</comment>
<dbReference type="CDD" id="cd00060">
    <property type="entry name" value="FHA"/>
    <property type="match status" value="1"/>
</dbReference>
<dbReference type="EMBL" id="JQCP01000002">
    <property type="protein sequence ID" value="KRO02204.1"/>
    <property type="molecule type" value="Genomic_DNA"/>
</dbReference>
<feature type="region of interest" description="Disordered" evidence="2">
    <location>
        <begin position="244"/>
        <end position="265"/>
    </location>
</feature>
<dbReference type="InterPro" id="IPR050923">
    <property type="entry name" value="Cell_Proc_Reg/RNA_Proc"/>
</dbReference>
<organism evidence="4 5">
    <name type="scientific">Lancefieldella rimae</name>
    <dbReference type="NCBI Taxonomy" id="1383"/>
    <lineage>
        <taxon>Bacteria</taxon>
        <taxon>Bacillati</taxon>
        <taxon>Actinomycetota</taxon>
        <taxon>Coriobacteriia</taxon>
        <taxon>Coriobacteriales</taxon>
        <taxon>Atopobiaceae</taxon>
        <taxon>Lancefieldella</taxon>
    </lineage>
</organism>
<dbReference type="Pfam" id="PF00498">
    <property type="entry name" value="FHA"/>
    <property type="match status" value="1"/>
</dbReference>
<evidence type="ECO:0000259" key="3">
    <source>
        <dbReference type="PROSITE" id="PS50006"/>
    </source>
</evidence>
<dbReference type="SUPFAM" id="SSF49879">
    <property type="entry name" value="SMAD/FHA domain"/>
    <property type="match status" value="1"/>
</dbReference>
<dbReference type="SMART" id="SM00240">
    <property type="entry name" value="FHA"/>
    <property type="match status" value="1"/>
</dbReference>
<name>A0ABR5Q3B4_9ACTN</name>
<keyword evidence="1" id="KW-0597">Phosphoprotein</keyword>
<evidence type="ECO:0000313" key="4">
    <source>
        <dbReference type="EMBL" id="KRO02204.1"/>
    </source>
</evidence>
<dbReference type="Proteomes" id="UP000051927">
    <property type="component" value="Unassembled WGS sequence"/>
</dbReference>
<evidence type="ECO:0000256" key="2">
    <source>
        <dbReference type="SAM" id="MobiDB-lite"/>
    </source>
</evidence>
<dbReference type="RefSeq" id="WP_003149059.1">
    <property type="nucleotide sequence ID" value="NZ_JQCP01000002.1"/>
</dbReference>
<proteinExistence type="predicted"/>
<dbReference type="PROSITE" id="PS50006">
    <property type="entry name" value="FHA_DOMAIN"/>
    <property type="match status" value="1"/>
</dbReference>
<evidence type="ECO:0000256" key="1">
    <source>
        <dbReference type="ARBA" id="ARBA00022553"/>
    </source>
</evidence>
<dbReference type="Pfam" id="PF12401">
    <property type="entry name" value="FhaA_N"/>
    <property type="match status" value="1"/>
</dbReference>
<dbReference type="InterPro" id="IPR022128">
    <property type="entry name" value="FhaA_N"/>
</dbReference>
<reference evidence="4 5" key="1">
    <citation type="journal article" date="2015" name="Genome Announc.">
        <title>Expanding the biotechnology potential of lactobacilli through comparative genomics of 213 strains and associated genera.</title>
        <authorList>
            <person name="Sun Z."/>
            <person name="Harris H.M."/>
            <person name="McCann A."/>
            <person name="Guo C."/>
            <person name="Argimon S."/>
            <person name="Zhang W."/>
            <person name="Yang X."/>
            <person name="Jeffery I.B."/>
            <person name="Cooney J.C."/>
            <person name="Kagawa T.F."/>
            <person name="Liu W."/>
            <person name="Song Y."/>
            <person name="Salvetti E."/>
            <person name="Wrobel A."/>
            <person name="Rasinkangas P."/>
            <person name="Parkhill J."/>
            <person name="Rea M.C."/>
            <person name="O'Sullivan O."/>
            <person name="Ritari J."/>
            <person name="Douillard F.P."/>
            <person name="Paul Ross R."/>
            <person name="Yang R."/>
            <person name="Briner A.E."/>
            <person name="Felis G.E."/>
            <person name="de Vos W.M."/>
            <person name="Barrangou R."/>
            <person name="Klaenhammer T.R."/>
            <person name="Caufield P.W."/>
            <person name="Cui Y."/>
            <person name="Zhang H."/>
            <person name="O'Toole P.W."/>
        </authorList>
    </citation>
    <scope>NUCLEOTIDE SEQUENCE [LARGE SCALE GENOMIC DNA]</scope>
    <source>
        <strain evidence="4 5">DSM 7090</strain>
    </source>
</reference>
<protein>
    <submittedName>
        <fullName evidence="4">FHA domain containing protein</fullName>
    </submittedName>
</protein>
<dbReference type="PANTHER" id="PTHR23308">
    <property type="entry name" value="NUCLEAR INHIBITOR OF PROTEIN PHOSPHATASE-1"/>
    <property type="match status" value="1"/>
</dbReference>
<sequence>MSFISDFEDRIGSVFGSAPQGYAEPFSFKKLAKRAAKEMEHETYEIDGIDTAPALYTILVSPTDDSLMRPLYADLTAEVAAFVAAQAERRNYIFVGTPLVRFMVDPSLKSGKFAVFAENIDSTTLDRLRDEERAFLGGNSSVGGAAAVLPNKNRAPHGPARQAGVSLQHVSAAAVPSIPDAPLYPESPSDPPAGFTGTDAGLAVMPMDFVEAEGSIPVVSAAESTPMPVLTNIDGAADNIPPVAAIPTASPVPSTQRRQMPSDPRRSIGHNTGRALDPQNQTPFCILIDRQSGRSYRVEAPTAIIGRERSQADVVLRDPNVSRRHAELRYDGRHWHIADLRSTNGTLVNDIDVDEIILHDGDLITVGLVNLEFREN</sequence>
<gene>
    <name evidence="4" type="ORF">IV60_GL000627</name>
</gene>
<feature type="domain" description="FHA" evidence="3">
    <location>
        <begin position="303"/>
        <end position="353"/>
    </location>
</feature>
<evidence type="ECO:0000313" key="5">
    <source>
        <dbReference type="Proteomes" id="UP000051927"/>
    </source>
</evidence>